<evidence type="ECO:0000256" key="1">
    <source>
        <dbReference type="SAM" id="MobiDB-lite"/>
    </source>
</evidence>
<feature type="compositionally biased region" description="Basic and acidic residues" evidence="1">
    <location>
        <begin position="41"/>
        <end position="52"/>
    </location>
</feature>
<gene>
    <name evidence="2" type="ORF">VNI00_015384</name>
</gene>
<name>A0AAW0BJQ9_9AGAR</name>
<evidence type="ECO:0000313" key="3">
    <source>
        <dbReference type="Proteomes" id="UP001383192"/>
    </source>
</evidence>
<feature type="compositionally biased region" description="Basic and acidic residues" evidence="1">
    <location>
        <begin position="81"/>
        <end position="100"/>
    </location>
</feature>
<sequence length="114" mass="12550">MQTLRKRGKDSGPLSWNFATCSAINTLLVDKIGQPPAPTKAGEKDGEEGYRDGEDEDRDEDEKMKRMKPMMKPRVAETGSDLDRLPPAKDKGSAPQRESESAADVNYLLLTPTA</sequence>
<organism evidence="2 3">
    <name type="scientific">Paramarasmius palmivorus</name>
    <dbReference type="NCBI Taxonomy" id="297713"/>
    <lineage>
        <taxon>Eukaryota</taxon>
        <taxon>Fungi</taxon>
        <taxon>Dikarya</taxon>
        <taxon>Basidiomycota</taxon>
        <taxon>Agaricomycotina</taxon>
        <taxon>Agaricomycetes</taxon>
        <taxon>Agaricomycetidae</taxon>
        <taxon>Agaricales</taxon>
        <taxon>Marasmiineae</taxon>
        <taxon>Marasmiaceae</taxon>
        <taxon>Paramarasmius</taxon>
    </lineage>
</organism>
<dbReference type="Proteomes" id="UP001383192">
    <property type="component" value="Unassembled WGS sequence"/>
</dbReference>
<comment type="caution">
    <text evidence="2">The sequence shown here is derived from an EMBL/GenBank/DDBJ whole genome shotgun (WGS) entry which is preliminary data.</text>
</comment>
<keyword evidence="3" id="KW-1185">Reference proteome</keyword>
<dbReference type="EMBL" id="JAYKXP010000099">
    <property type="protein sequence ID" value="KAK7026842.1"/>
    <property type="molecule type" value="Genomic_DNA"/>
</dbReference>
<feature type="region of interest" description="Disordered" evidence="1">
    <location>
        <begin position="30"/>
        <end position="114"/>
    </location>
</feature>
<reference evidence="2 3" key="1">
    <citation type="submission" date="2024-01" db="EMBL/GenBank/DDBJ databases">
        <title>A draft genome for a cacao thread blight-causing isolate of Paramarasmius palmivorus.</title>
        <authorList>
            <person name="Baruah I.K."/>
            <person name="Bukari Y."/>
            <person name="Amoako-Attah I."/>
            <person name="Meinhardt L.W."/>
            <person name="Bailey B.A."/>
            <person name="Cohen S.P."/>
        </authorList>
    </citation>
    <scope>NUCLEOTIDE SEQUENCE [LARGE SCALE GENOMIC DNA]</scope>
    <source>
        <strain evidence="2 3">GH-12</strain>
    </source>
</reference>
<dbReference type="AlphaFoldDB" id="A0AAW0BJQ9"/>
<proteinExistence type="predicted"/>
<evidence type="ECO:0000313" key="2">
    <source>
        <dbReference type="EMBL" id="KAK7026842.1"/>
    </source>
</evidence>
<accession>A0AAW0BJQ9</accession>
<protein>
    <submittedName>
        <fullName evidence="2">Uncharacterized protein</fullName>
    </submittedName>
</protein>